<dbReference type="EMBL" id="QLMK01000011">
    <property type="protein sequence ID" value="RAK27034.1"/>
    <property type="molecule type" value="Genomic_DNA"/>
</dbReference>
<sequence length="123" mass="13664">MKRLFVLGLFAMTFLVSPANSAPDSEIVTEMAKQCWKMPEGASYERASASFELTYNSQGELERIAAIDYQPVRKAGEEFALSAQQALLECATKTPVRNRTIRVIMRYSAPASDGGLLLKRSLR</sequence>
<organism evidence="2 3">
    <name type="scientific">Falsochrobactrum ovis</name>
    <dbReference type="NCBI Taxonomy" id="1293442"/>
    <lineage>
        <taxon>Bacteria</taxon>
        <taxon>Pseudomonadati</taxon>
        <taxon>Pseudomonadota</taxon>
        <taxon>Alphaproteobacteria</taxon>
        <taxon>Hyphomicrobiales</taxon>
        <taxon>Brucellaceae</taxon>
        <taxon>Falsochrobactrum</taxon>
    </lineage>
</organism>
<keyword evidence="1" id="KW-0732">Signal</keyword>
<comment type="caution">
    <text evidence="2">The sequence shown here is derived from an EMBL/GenBank/DDBJ whole genome shotgun (WGS) entry which is preliminary data.</text>
</comment>
<accession>A0A364JTC7</accession>
<gene>
    <name evidence="2" type="ORF">C7374_11128</name>
</gene>
<feature type="signal peptide" evidence="1">
    <location>
        <begin position="1"/>
        <end position="21"/>
    </location>
</feature>
<proteinExistence type="predicted"/>
<dbReference type="RefSeq" id="WP_111575850.1">
    <property type="nucleotide sequence ID" value="NZ_JBHEEY010000011.1"/>
</dbReference>
<evidence type="ECO:0000313" key="2">
    <source>
        <dbReference type="EMBL" id="RAK27034.1"/>
    </source>
</evidence>
<feature type="chain" id="PRO_5016835890" description="TonB-like protein" evidence="1">
    <location>
        <begin position="22"/>
        <end position="123"/>
    </location>
</feature>
<protein>
    <recommendedName>
        <fullName evidence="4">TonB-like protein</fullName>
    </recommendedName>
</protein>
<reference evidence="2 3" key="1">
    <citation type="submission" date="2018-06" db="EMBL/GenBank/DDBJ databases">
        <title>Genomic Encyclopedia of Type Strains, Phase IV (KMG-IV): sequencing the most valuable type-strain genomes for metagenomic binning, comparative biology and taxonomic classification.</title>
        <authorList>
            <person name="Goeker M."/>
        </authorList>
    </citation>
    <scope>NUCLEOTIDE SEQUENCE [LARGE SCALE GENOMIC DNA]</scope>
    <source>
        <strain evidence="2 3">DSM 26720</strain>
    </source>
</reference>
<name>A0A364JTC7_9HYPH</name>
<keyword evidence="3" id="KW-1185">Reference proteome</keyword>
<evidence type="ECO:0000313" key="3">
    <source>
        <dbReference type="Proteomes" id="UP000249453"/>
    </source>
</evidence>
<dbReference type="AlphaFoldDB" id="A0A364JTC7"/>
<dbReference type="OrthoDB" id="8446439at2"/>
<evidence type="ECO:0000256" key="1">
    <source>
        <dbReference type="SAM" id="SignalP"/>
    </source>
</evidence>
<evidence type="ECO:0008006" key="4">
    <source>
        <dbReference type="Google" id="ProtNLM"/>
    </source>
</evidence>
<dbReference type="Proteomes" id="UP000249453">
    <property type="component" value="Unassembled WGS sequence"/>
</dbReference>